<evidence type="ECO:0000313" key="2">
    <source>
        <dbReference type="EMBL" id="TNN77720.1"/>
    </source>
</evidence>
<dbReference type="EMBL" id="SRLO01000080">
    <property type="protein sequence ID" value="TNN77720.1"/>
    <property type="molecule type" value="Genomic_DNA"/>
</dbReference>
<evidence type="ECO:0000313" key="3">
    <source>
        <dbReference type="Proteomes" id="UP000314294"/>
    </source>
</evidence>
<dbReference type="Proteomes" id="UP000314294">
    <property type="component" value="Unassembled WGS sequence"/>
</dbReference>
<reference evidence="2 3" key="1">
    <citation type="submission" date="2019-03" db="EMBL/GenBank/DDBJ databases">
        <title>First draft genome of Liparis tanakae, snailfish: a comprehensive survey of snailfish specific genes.</title>
        <authorList>
            <person name="Kim W."/>
            <person name="Song I."/>
            <person name="Jeong J.-H."/>
            <person name="Kim D."/>
            <person name="Kim S."/>
            <person name="Ryu S."/>
            <person name="Song J.Y."/>
            <person name="Lee S.K."/>
        </authorList>
    </citation>
    <scope>NUCLEOTIDE SEQUENCE [LARGE SCALE GENOMIC DNA]</scope>
    <source>
        <tissue evidence="2">Muscle</tissue>
    </source>
</reference>
<keyword evidence="3" id="KW-1185">Reference proteome</keyword>
<feature type="compositionally biased region" description="Basic and acidic residues" evidence="1">
    <location>
        <begin position="29"/>
        <end position="39"/>
    </location>
</feature>
<evidence type="ECO:0000256" key="1">
    <source>
        <dbReference type="SAM" id="MobiDB-lite"/>
    </source>
</evidence>
<dbReference type="AlphaFoldDB" id="A0A4Z2IIA7"/>
<protein>
    <submittedName>
        <fullName evidence="2">Uncharacterized protein</fullName>
    </submittedName>
</protein>
<comment type="caution">
    <text evidence="2">The sequence shown here is derived from an EMBL/GenBank/DDBJ whole genome shotgun (WGS) entry which is preliminary data.</text>
</comment>
<organism evidence="2 3">
    <name type="scientific">Liparis tanakae</name>
    <name type="common">Tanaka's snailfish</name>
    <dbReference type="NCBI Taxonomy" id="230148"/>
    <lineage>
        <taxon>Eukaryota</taxon>
        <taxon>Metazoa</taxon>
        <taxon>Chordata</taxon>
        <taxon>Craniata</taxon>
        <taxon>Vertebrata</taxon>
        <taxon>Euteleostomi</taxon>
        <taxon>Actinopterygii</taxon>
        <taxon>Neopterygii</taxon>
        <taxon>Teleostei</taxon>
        <taxon>Neoteleostei</taxon>
        <taxon>Acanthomorphata</taxon>
        <taxon>Eupercaria</taxon>
        <taxon>Perciformes</taxon>
        <taxon>Cottioidei</taxon>
        <taxon>Cottales</taxon>
        <taxon>Liparidae</taxon>
        <taxon>Liparis</taxon>
    </lineage>
</organism>
<proteinExistence type="predicted"/>
<name>A0A4Z2IIA7_9TELE</name>
<sequence>MEERKEKKKGNEERDATKIENGTGFQSLHEIHKSGRDPPSDPPLPADLTPKACLGGKVISLCWCK</sequence>
<feature type="compositionally biased region" description="Basic and acidic residues" evidence="1">
    <location>
        <begin position="1"/>
        <end position="18"/>
    </location>
</feature>
<accession>A0A4Z2IIA7</accession>
<gene>
    <name evidence="2" type="ORF">EYF80_012018</name>
</gene>
<feature type="region of interest" description="Disordered" evidence="1">
    <location>
        <begin position="1"/>
        <end position="50"/>
    </location>
</feature>